<evidence type="ECO:0000259" key="1">
    <source>
        <dbReference type="Pfam" id="PF01467"/>
    </source>
</evidence>
<dbReference type="InterPro" id="IPR004821">
    <property type="entry name" value="Cyt_trans-like"/>
</dbReference>
<evidence type="ECO:0000313" key="2">
    <source>
        <dbReference type="EMBL" id="GKT34388.1"/>
    </source>
</evidence>
<comment type="caution">
    <text evidence="2">The sequence shown here is derived from an EMBL/GenBank/DDBJ whole genome shotgun (WGS) entry which is preliminary data.</text>
</comment>
<protein>
    <recommendedName>
        <fullName evidence="1">Cytidyltransferase-like domain-containing protein</fullName>
    </recommendedName>
</protein>
<organism evidence="2 3">
    <name type="scientific">Aduncisulcus paluster</name>
    <dbReference type="NCBI Taxonomy" id="2918883"/>
    <lineage>
        <taxon>Eukaryota</taxon>
        <taxon>Metamonada</taxon>
        <taxon>Carpediemonas-like organisms</taxon>
        <taxon>Aduncisulcus</taxon>
    </lineage>
</organism>
<gene>
    <name evidence="2" type="ORF">ADUPG1_007748</name>
</gene>
<reference evidence="2" key="1">
    <citation type="submission" date="2022-03" db="EMBL/GenBank/DDBJ databases">
        <title>Draft genome sequence of Aduncisulcus paluster, a free-living microaerophilic Fornicata.</title>
        <authorList>
            <person name="Yuyama I."/>
            <person name="Kume K."/>
            <person name="Tamura T."/>
            <person name="Inagaki Y."/>
            <person name="Hashimoto T."/>
        </authorList>
    </citation>
    <scope>NUCLEOTIDE SEQUENCE</scope>
    <source>
        <strain evidence="2">NY0171</strain>
    </source>
</reference>
<dbReference type="SUPFAM" id="SSF52374">
    <property type="entry name" value="Nucleotidylyl transferase"/>
    <property type="match status" value="1"/>
</dbReference>
<dbReference type="InterPro" id="IPR014729">
    <property type="entry name" value="Rossmann-like_a/b/a_fold"/>
</dbReference>
<name>A0ABQ5KPF1_9EUKA</name>
<accession>A0ABQ5KPF1</accession>
<dbReference type="EMBL" id="BQXS01010803">
    <property type="protein sequence ID" value="GKT34388.1"/>
    <property type="molecule type" value="Genomic_DNA"/>
</dbReference>
<dbReference type="Proteomes" id="UP001057375">
    <property type="component" value="Unassembled WGS sequence"/>
</dbReference>
<feature type="domain" description="Cytidyltransferase-like" evidence="1">
    <location>
        <begin position="12"/>
        <end position="227"/>
    </location>
</feature>
<keyword evidence="3" id="KW-1185">Reference proteome</keyword>
<dbReference type="PANTHER" id="PTHR12039:SF0">
    <property type="entry name" value="NICOTINAMIDE-NUCLEOTIDE ADENYLYLTRANSFERASE"/>
    <property type="match status" value="1"/>
</dbReference>
<dbReference type="Gene3D" id="3.40.50.620">
    <property type="entry name" value="HUPs"/>
    <property type="match status" value="1"/>
</dbReference>
<dbReference type="InterPro" id="IPR051182">
    <property type="entry name" value="Euk_NMN_adenylyltrnsfrase"/>
</dbReference>
<proteinExistence type="predicted"/>
<dbReference type="Pfam" id="PF01467">
    <property type="entry name" value="CTP_transf_like"/>
    <property type="match status" value="1"/>
</dbReference>
<dbReference type="PANTHER" id="PTHR12039">
    <property type="entry name" value="NICOTINAMIDE MONONUCLEOTIDE ADENYLYLTRANSFERASE"/>
    <property type="match status" value="1"/>
</dbReference>
<sequence>MITQELGFIVSCGAFNPITNAHLAMLDLSRDCVEYDIGIPVVQGIISPVNDSYKKSTLIKAKHRIKMCELAVSSTERSWINVDIWESTQAEYVRSIRVLERIRTAAAQQLSDNHKHYYKLWCDAKRADYDDTKEIPDIDGIRFVPSVFLCCGTDMFASMAKPGVWIPHQLKALLSSFSLLVLQRPGTGKAFLSARLDLAKQDYPIDNVFGVVPGVSFHISSTEVRKRSMQRRSLRSIVPKSVEEYIYKNELYSNGDSEKEHVEEHVFEKKEKSRHECKILLNVFHSLSVSVKDGDESSISHLFK</sequence>
<evidence type="ECO:0000313" key="3">
    <source>
        <dbReference type="Proteomes" id="UP001057375"/>
    </source>
</evidence>